<accession>A0ACC7MEE6</accession>
<reference evidence="1" key="1">
    <citation type="submission" date="2024-11" db="EMBL/GenBank/DDBJ databases">
        <title>Description of Massilia orientalis sp. nov., isolated from rhizosphere soil of Ageratina adenophora.</title>
        <authorList>
            <person name="Wang Y."/>
        </authorList>
    </citation>
    <scope>NUCLEOTIDE SEQUENCE</scope>
    <source>
        <strain evidence="1">YIM B02787</strain>
    </source>
</reference>
<keyword evidence="2" id="KW-1185">Reference proteome</keyword>
<proteinExistence type="predicted"/>
<protein>
    <submittedName>
        <fullName evidence="1">YraN family protein</fullName>
    </submittedName>
</protein>
<sequence>MWPTRLSRKQEQGRAWEDVALAHLERHGLVLVEANFQCKLGEIDLILRDGATLVFVEVRQRAAGAPVSAAESIGPAKIRRIIRAAQFYLQRFNRLPPCRIDVVAIDGNHVEWLRNAIETSV</sequence>
<evidence type="ECO:0000313" key="1">
    <source>
        <dbReference type="EMBL" id="MFJ1469835.1"/>
    </source>
</evidence>
<name>A0ACC7MEE6_9BURK</name>
<organism evidence="1 2">
    <name type="scientific">Massilia orientalis</name>
    <dbReference type="NCBI Taxonomy" id="3050128"/>
    <lineage>
        <taxon>Bacteria</taxon>
        <taxon>Pseudomonadati</taxon>
        <taxon>Pseudomonadota</taxon>
        <taxon>Betaproteobacteria</taxon>
        <taxon>Burkholderiales</taxon>
        <taxon>Oxalobacteraceae</taxon>
        <taxon>Telluria group</taxon>
        <taxon>Massilia</taxon>
    </lineage>
</organism>
<evidence type="ECO:0000313" key="2">
    <source>
        <dbReference type="Proteomes" id="UP001168096"/>
    </source>
</evidence>
<gene>
    <name evidence="1" type="ORF">QPK29_019165</name>
</gene>
<dbReference type="EMBL" id="JASNRB020000011">
    <property type="protein sequence ID" value="MFJ1469835.1"/>
    <property type="molecule type" value="Genomic_DNA"/>
</dbReference>
<comment type="caution">
    <text evidence="1">The sequence shown here is derived from an EMBL/GenBank/DDBJ whole genome shotgun (WGS) entry which is preliminary data.</text>
</comment>
<dbReference type="Proteomes" id="UP001168096">
    <property type="component" value="Unassembled WGS sequence"/>
</dbReference>